<evidence type="ECO:0000259" key="1">
    <source>
        <dbReference type="PROSITE" id="PS50177"/>
    </source>
</evidence>
<name>A0ABD3JKT0_EUCGL</name>
<gene>
    <name evidence="2" type="ORF">ACJRO7_032995</name>
</gene>
<evidence type="ECO:0000313" key="2">
    <source>
        <dbReference type="EMBL" id="KAL3728329.1"/>
    </source>
</evidence>
<dbReference type="InterPro" id="IPR032710">
    <property type="entry name" value="NTF2-like_dom_sf"/>
</dbReference>
<dbReference type="EMBL" id="JBJKBG010000008">
    <property type="protein sequence ID" value="KAL3728329.1"/>
    <property type="molecule type" value="Genomic_DNA"/>
</dbReference>
<evidence type="ECO:0000313" key="3">
    <source>
        <dbReference type="Proteomes" id="UP001634007"/>
    </source>
</evidence>
<dbReference type="InterPro" id="IPR018222">
    <property type="entry name" value="Nuclear_transport_factor_2_euk"/>
</dbReference>
<proteinExistence type="predicted"/>
<reference evidence="2 3" key="1">
    <citation type="submission" date="2024-11" db="EMBL/GenBank/DDBJ databases">
        <title>Chromosome-level genome assembly of Eucalyptus globulus Labill. provides insights into its genome evolution.</title>
        <authorList>
            <person name="Li X."/>
        </authorList>
    </citation>
    <scope>NUCLEOTIDE SEQUENCE [LARGE SCALE GENOMIC DNA]</scope>
    <source>
        <strain evidence="2">CL2024</strain>
        <tissue evidence="2">Fresh tender leaves</tissue>
    </source>
</reference>
<dbReference type="Gene3D" id="3.10.450.50">
    <property type="match status" value="1"/>
</dbReference>
<dbReference type="SUPFAM" id="SSF54427">
    <property type="entry name" value="NTF2-like"/>
    <property type="match status" value="1"/>
</dbReference>
<dbReference type="AlphaFoldDB" id="A0ABD3JKT0"/>
<comment type="caution">
    <text evidence="2">The sequence shown here is derived from an EMBL/GenBank/DDBJ whole genome shotgun (WGS) entry which is preliminary data.</text>
</comment>
<dbReference type="PROSITE" id="PS50177">
    <property type="entry name" value="NTF2_DOMAIN"/>
    <property type="match status" value="1"/>
</dbReference>
<dbReference type="Proteomes" id="UP001634007">
    <property type="component" value="Unassembled WGS sequence"/>
</dbReference>
<protein>
    <recommendedName>
        <fullName evidence="1">NTF2 domain-containing protein</fullName>
    </recommendedName>
</protein>
<organism evidence="2 3">
    <name type="scientific">Eucalyptus globulus</name>
    <name type="common">Tasmanian blue gum</name>
    <dbReference type="NCBI Taxonomy" id="34317"/>
    <lineage>
        <taxon>Eukaryota</taxon>
        <taxon>Viridiplantae</taxon>
        <taxon>Streptophyta</taxon>
        <taxon>Embryophyta</taxon>
        <taxon>Tracheophyta</taxon>
        <taxon>Spermatophyta</taxon>
        <taxon>Magnoliopsida</taxon>
        <taxon>eudicotyledons</taxon>
        <taxon>Gunneridae</taxon>
        <taxon>Pentapetalae</taxon>
        <taxon>rosids</taxon>
        <taxon>malvids</taxon>
        <taxon>Myrtales</taxon>
        <taxon>Myrtaceae</taxon>
        <taxon>Myrtoideae</taxon>
        <taxon>Eucalypteae</taxon>
        <taxon>Eucalyptus</taxon>
    </lineage>
</organism>
<feature type="domain" description="NTF2" evidence="1">
    <location>
        <begin position="1"/>
        <end position="128"/>
    </location>
</feature>
<keyword evidence="3" id="KW-1185">Reference proteome</keyword>
<accession>A0ABD3JKT0</accession>
<sequence length="130" mass="14843">MAAFFGGQYYFAFDSSRQYVLQYYGPRSRIDFDGHTAQGLEAIGFVYNAEFLIGVTHHVTEISSSVEPITNQRILTFRGIIRMGGQLRDFHEHFSFSPPTSRGIIPTTGADGPFSDRCLFWRSVLLYFRL</sequence>